<dbReference type="STRING" id="29655.A0A0K9Q2X7"/>
<feature type="domain" description="ABC transporter" evidence="10">
    <location>
        <begin position="39"/>
        <end position="290"/>
    </location>
</feature>
<dbReference type="InterPro" id="IPR050352">
    <property type="entry name" value="ABCG_transporters"/>
</dbReference>
<feature type="transmembrane region" description="Helical" evidence="9">
    <location>
        <begin position="386"/>
        <end position="407"/>
    </location>
</feature>
<keyword evidence="3 9" id="KW-0812">Transmembrane</keyword>
<dbReference type="SUPFAM" id="SSF52540">
    <property type="entry name" value="P-loop containing nucleoside triphosphate hydrolases"/>
    <property type="match status" value="1"/>
</dbReference>
<dbReference type="GO" id="GO:0005524">
    <property type="term" value="F:ATP binding"/>
    <property type="evidence" value="ECO:0007669"/>
    <property type="project" value="UniProtKB-KW"/>
</dbReference>
<organism evidence="11 12">
    <name type="scientific">Zostera marina</name>
    <name type="common">Eelgrass</name>
    <dbReference type="NCBI Taxonomy" id="29655"/>
    <lineage>
        <taxon>Eukaryota</taxon>
        <taxon>Viridiplantae</taxon>
        <taxon>Streptophyta</taxon>
        <taxon>Embryophyta</taxon>
        <taxon>Tracheophyta</taxon>
        <taxon>Spermatophyta</taxon>
        <taxon>Magnoliopsida</taxon>
        <taxon>Liliopsida</taxon>
        <taxon>Zosteraceae</taxon>
        <taxon>Zostera</taxon>
    </lineage>
</organism>
<dbReference type="GO" id="GO:0042626">
    <property type="term" value="F:ATPase-coupled transmembrane transporter activity"/>
    <property type="evidence" value="ECO:0000318"/>
    <property type="project" value="GO_Central"/>
</dbReference>
<evidence type="ECO:0000313" key="12">
    <source>
        <dbReference type="Proteomes" id="UP000036987"/>
    </source>
</evidence>
<dbReference type="GO" id="GO:0016887">
    <property type="term" value="F:ATP hydrolysis activity"/>
    <property type="evidence" value="ECO:0007669"/>
    <property type="project" value="InterPro"/>
</dbReference>
<keyword evidence="6 9" id="KW-1133">Transmembrane helix</keyword>
<dbReference type="PANTHER" id="PTHR48041">
    <property type="entry name" value="ABC TRANSPORTER G FAMILY MEMBER 28"/>
    <property type="match status" value="1"/>
</dbReference>
<evidence type="ECO:0000256" key="4">
    <source>
        <dbReference type="ARBA" id="ARBA00022741"/>
    </source>
</evidence>
<comment type="subcellular location">
    <subcellularLocation>
        <location evidence="1">Membrane</location>
        <topology evidence="1">Multi-pass membrane protein</topology>
    </subcellularLocation>
</comment>
<evidence type="ECO:0000313" key="11">
    <source>
        <dbReference type="EMBL" id="KMZ74852.1"/>
    </source>
</evidence>
<dbReference type="InterPro" id="IPR013525">
    <property type="entry name" value="ABC2_TM"/>
</dbReference>
<keyword evidence="12" id="KW-1185">Reference proteome</keyword>
<dbReference type="Proteomes" id="UP000036987">
    <property type="component" value="Unassembled WGS sequence"/>
</dbReference>
<dbReference type="InterPro" id="IPR017871">
    <property type="entry name" value="ABC_transporter-like_CS"/>
</dbReference>
<name>A0A0K9Q2X7_ZOSMR</name>
<evidence type="ECO:0000256" key="9">
    <source>
        <dbReference type="SAM" id="Phobius"/>
    </source>
</evidence>
<dbReference type="PROSITE" id="PS50893">
    <property type="entry name" value="ABC_TRANSPORTER_2"/>
    <property type="match status" value="1"/>
</dbReference>
<evidence type="ECO:0000256" key="1">
    <source>
        <dbReference type="ARBA" id="ARBA00004141"/>
    </source>
</evidence>
<feature type="transmembrane region" description="Helical" evidence="9">
    <location>
        <begin position="643"/>
        <end position="666"/>
    </location>
</feature>
<dbReference type="GO" id="GO:0016020">
    <property type="term" value="C:membrane"/>
    <property type="evidence" value="ECO:0000318"/>
    <property type="project" value="GO_Central"/>
</dbReference>
<reference evidence="12" key="1">
    <citation type="journal article" date="2016" name="Nature">
        <title>The genome of the seagrass Zostera marina reveals angiosperm adaptation to the sea.</title>
        <authorList>
            <person name="Olsen J.L."/>
            <person name="Rouze P."/>
            <person name="Verhelst B."/>
            <person name="Lin Y.-C."/>
            <person name="Bayer T."/>
            <person name="Collen J."/>
            <person name="Dattolo E."/>
            <person name="De Paoli E."/>
            <person name="Dittami S."/>
            <person name="Maumus F."/>
            <person name="Michel G."/>
            <person name="Kersting A."/>
            <person name="Lauritano C."/>
            <person name="Lohaus R."/>
            <person name="Toepel M."/>
            <person name="Tonon T."/>
            <person name="Vanneste K."/>
            <person name="Amirebrahimi M."/>
            <person name="Brakel J."/>
            <person name="Bostroem C."/>
            <person name="Chovatia M."/>
            <person name="Grimwood J."/>
            <person name="Jenkins J.W."/>
            <person name="Jueterbock A."/>
            <person name="Mraz A."/>
            <person name="Stam W.T."/>
            <person name="Tice H."/>
            <person name="Bornberg-Bauer E."/>
            <person name="Green P.J."/>
            <person name="Pearson G.A."/>
            <person name="Procaccini G."/>
            <person name="Duarte C.M."/>
            <person name="Schmutz J."/>
            <person name="Reusch T.B.H."/>
            <person name="Van de Peer Y."/>
        </authorList>
    </citation>
    <scope>NUCLEOTIDE SEQUENCE [LARGE SCALE GENOMIC DNA]</scope>
    <source>
        <strain evidence="12">cv. Finnish</strain>
    </source>
</reference>
<keyword evidence="5" id="KW-0067">ATP-binding</keyword>
<dbReference type="InterPro" id="IPR027417">
    <property type="entry name" value="P-loop_NTPase"/>
</dbReference>
<evidence type="ECO:0000256" key="6">
    <source>
        <dbReference type="ARBA" id="ARBA00022989"/>
    </source>
</evidence>
<evidence type="ECO:0000256" key="8">
    <source>
        <dbReference type="SAM" id="MobiDB-lite"/>
    </source>
</evidence>
<dbReference type="InterPro" id="IPR003593">
    <property type="entry name" value="AAA+_ATPase"/>
</dbReference>
<dbReference type="PROSITE" id="PS00211">
    <property type="entry name" value="ABC_TRANSPORTER_1"/>
    <property type="match status" value="1"/>
</dbReference>
<dbReference type="OMA" id="HESACRI"/>
<keyword evidence="7 9" id="KW-0472">Membrane</keyword>
<dbReference type="GO" id="GO:0140359">
    <property type="term" value="F:ABC-type transporter activity"/>
    <property type="evidence" value="ECO:0007669"/>
    <property type="project" value="InterPro"/>
</dbReference>
<feature type="transmembrane region" description="Helical" evidence="9">
    <location>
        <begin position="525"/>
        <end position="546"/>
    </location>
</feature>
<dbReference type="GO" id="GO:0055085">
    <property type="term" value="P:transmembrane transport"/>
    <property type="evidence" value="ECO:0000318"/>
    <property type="project" value="GO_Central"/>
</dbReference>
<evidence type="ECO:0000256" key="2">
    <source>
        <dbReference type="ARBA" id="ARBA00022448"/>
    </source>
</evidence>
<dbReference type="InterPro" id="IPR003439">
    <property type="entry name" value="ABC_transporter-like_ATP-bd"/>
</dbReference>
<dbReference type="CDD" id="cd03213">
    <property type="entry name" value="ABCG_EPDR"/>
    <property type="match status" value="1"/>
</dbReference>
<dbReference type="Gene3D" id="3.40.50.300">
    <property type="entry name" value="P-loop containing nucleotide triphosphate hydrolases"/>
    <property type="match status" value="1"/>
</dbReference>
<sequence>MASTSSEPEITSDGRGEMKSPTYVLSFKYLCYSVNSSSTKRDDQQSTTDDGGTVVPRKKRKKKVLLDSISGEARDGEILAVLGASGSGKSTLIDALADRISSKSLRGSITLNGENLSKKQLKAISAYVMQDDLLFPMLTVEETLMFSAEFRLPASLTPTLKRRRVETLIDQLGLRSVAKTIIGDEGHRGISGGERRRVSIGVDIIHDPILLFLDEPTTGLDSTSAFTVVNVLKRIAENGSVVIMSIHQPSHRIFGLFDHLIYLSCGKTVYSGPPNQIGIFLEIFGKPIPIGEIHSEFMLDLIDELESSPQGTTELVRFHSNNNSKQSSSPSKTKSRKSRSSSNEERLRRTTMINGGGSGFANPIWKEMQVIAKRSFTNTLRTPELIAMRFGAVFMIGAVLASIFYNLDDSPNGIKERIGFFAFAVSTVFYSCAEALPMFLQERYIFIRETAYNAYRRSSYVLSTSLAIIPSLLIYSLLFSVTTFFPIGLDGGLTGFFFYYITIFSCFWSGSSFVTFLSGVISNLILGYVVVVALLAYYLLFSGFFITHPRIPDYWIWFHYLSLAKYPYEAILHNEFRRSNKCYIKGFQVFAGSPLGEATPEYLKEVMFGCISGSLHRNVDETTCFSNGLDVLKQHGIGDMSKWYCLLISLSWGIFFRILFYFSLLIGCKNKRK</sequence>
<evidence type="ECO:0000256" key="7">
    <source>
        <dbReference type="ARBA" id="ARBA00023136"/>
    </source>
</evidence>
<evidence type="ECO:0000256" key="3">
    <source>
        <dbReference type="ARBA" id="ARBA00022692"/>
    </source>
</evidence>
<dbReference type="Pfam" id="PF01061">
    <property type="entry name" value="ABC2_membrane"/>
    <property type="match status" value="1"/>
</dbReference>
<evidence type="ECO:0000256" key="5">
    <source>
        <dbReference type="ARBA" id="ARBA00022840"/>
    </source>
</evidence>
<dbReference type="PANTHER" id="PTHR48041:SF11">
    <property type="entry name" value="ABC TRANSPORTER G FAMILY MEMBER 16"/>
    <property type="match status" value="1"/>
</dbReference>
<dbReference type="EMBL" id="LFYR01000235">
    <property type="protein sequence ID" value="KMZ74852.1"/>
    <property type="molecule type" value="Genomic_DNA"/>
</dbReference>
<dbReference type="Pfam" id="PF00005">
    <property type="entry name" value="ABC_tran"/>
    <property type="match status" value="1"/>
</dbReference>
<keyword evidence="2" id="KW-0813">Transport</keyword>
<accession>A0A0K9Q2X7</accession>
<proteinExistence type="predicted"/>
<feature type="transmembrane region" description="Helical" evidence="9">
    <location>
        <begin position="460"/>
        <end position="485"/>
    </location>
</feature>
<feature type="compositionally biased region" description="Low complexity" evidence="8">
    <location>
        <begin position="320"/>
        <end position="332"/>
    </location>
</feature>
<keyword evidence="4" id="KW-0547">Nucleotide-binding</keyword>
<comment type="caution">
    <text evidence="11">The sequence shown here is derived from an EMBL/GenBank/DDBJ whole genome shotgun (WGS) entry which is preliminary data.</text>
</comment>
<dbReference type="AlphaFoldDB" id="A0A0K9Q2X7"/>
<feature type="transmembrane region" description="Helical" evidence="9">
    <location>
        <begin position="419"/>
        <end position="440"/>
    </location>
</feature>
<dbReference type="OrthoDB" id="66620at2759"/>
<feature type="transmembrane region" description="Helical" evidence="9">
    <location>
        <begin position="497"/>
        <end position="519"/>
    </location>
</feature>
<gene>
    <name evidence="11" type="ORF">ZOSMA_121G00260</name>
</gene>
<dbReference type="SMART" id="SM00382">
    <property type="entry name" value="AAA"/>
    <property type="match status" value="1"/>
</dbReference>
<evidence type="ECO:0000259" key="10">
    <source>
        <dbReference type="PROSITE" id="PS50893"/>
    </source>
</evidence>
<protein>
    <submittedName>
        <fullName evidence="11">ABC transporter G family member 2</fullName>
    </submittedName>
</protein>
<feature type="region of interest" description="Disordered" evidence="8">
    <location>
        <begin position="318"/>
        <end position="355"/>
    </location>
</feature>
<feature type="region of interest" description="Disordered" evidence="8">
    <location>
        <begin position="38"/>
        <end position="57"/>
    </location>
</feature>